<protein>
    <submittedName>
        <fullName evidence="1">Uncharacterized protein</fullName>
    </submittedName>
</protein>
<accession>A0A3G8F3E2</accession>
<sequence>MYKTPKLKKLKHFPWIEDIDGLKAYCKKIAEGSENAQKEGCEVFILPGNLHDICIKYTGGDVFHLAEIMATWFKEHKHEAVIILKQYRDTTSPSFWTTILNVYRSPASVAMDLWEGYVREEEGEAVRILDMYDTSKEEWITKEAYNRTGVMKIRGGFTTQQAHNKGA</sequence>
<dbReference type="EMBL" id="MK024806">
    <property type="protein sequence ID" value="AZF87660.1"/>
    <property type="molecule type" value="Genomic_DNA"/>
</dbReference>
<name>A0A3G8F3E2_9CAUD</name>
<keyword evidence="2" id="KW-1185">Reference proteome</keyword>
<evidence type="ECO:0000313" key="2">
    <source>
        <dbReference type="Proteomes" id="UP000277463"/>
    </source>
</evidence>
<gene>
    <name evidence="1" type="ORF">CPT_Mydo_085</name>
</gene>
<proteinExistence type="predicted"/>
<reference evidence="2" key="1">
    <citation type="submission" date="2018-10" db="EMBL/GenBank/DDBJ databases">
        <title>Complete genome sequence of Proteus mirabilis phage Mydo.</title>
        <authorList>
            <person name="Jones B.T."/>
            <person name="Lessor L."/>
            <person name="Newkirk H.N."/>
            <person name="O'Leary C.J."/>
            <person name="Liu M."/>
        </authorList>
    </citation>
    <scope>NUCLEOTIDE SEQUENCE [LARGE SCALE GENOMIC DNA]</scope>
</reference>
<evidence type="ECO:0000313" key="1">
    <source>
        <dbReference type="EMBL" id="AZF87660.1"/>
    </source>
</evidence>
<organism evidence="1 2">
    <name type="scientific">Proteus phage Mydo</name>
    <dbReference type="NCBI Taxonomy" id="2483610"/>
    <lineage>
        <taxon>Viruses</taxon>
        <taxon>Duplodnaviria</taxon>
        <taxon>Heunggongvirae</taxon>
        <taxon>Uroviricota</taxon>
        <taxon>Caudoviricetes</taxon>
        <taxon>Vequintavirinae</taxon>
        <taxon>Mydovirus</taxon>
        <taxon>Mydovirus mydo</taxon>
    </lineage>
</organism>
<dbReference type="Proteomes" id="UP000277463">
    <property type="component" value="Segment"/>
</dbReference>